<feature type="chain" id="PRO_5022055639" description="DUF1565 domain-containing protein" evidence="1">
    <location>
        <begin position="38"/>
        <end position="436"/>
    </location>
</feature>
<evidence type="ECO:0000256" key="1">
    <source>
        <dbReference type="SAM" id="SignalP"/>
    </source>
</evidence>
<accession>A0A518BFD0</accession>
<dbReference type="InterPro" id="IPR011050">
    <property type="entry name" value="Pectin_lyase_fold/virulence"/>
</dbReference>
<feature type="signal peptide" evidence="1">
    <location>
        <begin position="1"/>
        <end position="37"/>
    </location>
</feature>
<dbReference type="KEGG" id="pbap:Pla133_07540"/>
<gene>
    <name evidence="2" type="ORF">Pla133_07540</name>
</gene>
<organism evidence="2 3">
    <name type="scientific">Engelhardtia mirabilis</name>
    <dbReference type="NCBI Taxonomy" id="2528011"/>
    <lineage>
        <taxon>Bacteria</taxon>
        <taxon>Pseudomonadati</taxon>
        <taxon>Planctomycetota</taxon>
        <taxon>Planctomycetia</taxon>
        <taxon>Planctomycetia incertae sedis</taxon>
        <taxon>Engelhardtia</taxon>
    </lineage>
</organism>
<dbReference type="RefSeq" id="WP_145062534.1">
    <property type="nucleotide sequence ID" value="NZ_CP036287.1"/>
</dbReference>
<name>A0A518BFD0_9BACT</name>
<proteinExistence type="predicted"/>
<dbReference type="InterPro" id="IPR012334">
    <property type="entry name" value="Pectin_lyas_fold"/>
</dbReference>
<protein>
    <recommendedName>
        <fullName evidence="4">DUF1565 domain-containing protein</fullName>
    </recommendedName>
</protein>
<evidence type="ECO:0000313" key="3">
    <source>
        <dbReference type="Proteomes" id="UP000316921"/>
    </source>
</evidence>
<dbReference type="SUPFAM" id="SSF51126">
    <property type="entry name" value="Pectin lyase-like"/>
    <property type="match status" value="1"/>
</dbReference>
<evidence type="ECO:0000313" key="2">
    <source>
        <dbReference type="EMBL" id="QDU65689.1"/>
    </source>
</evidence>
<dbReference type="EMBL" id="CP036287">
    <property type="protein sequence ID" value="QDU65689.1"/>
    <property type="molecule type" value="Genomic_DNA"/>
</dbReference>
<dbReference type="Proteomes" id="UP000316921">
    <property type="component" value="Chromosome"/>
</dbReference>
<reference evidence="2 3" key="1">
    <citation type="submission" date="2019-02" db="EMBL/GenBank/DDBJ databases">
        <title>Deep-cultivation of Planctomycetes and their phenomic and genomic characterization uncovers novel biology.</title>
        <authorList>
            <person name="Wiegand S."/>
            <person name="Jogler M."/>
            <person name="Boedeker C."/>
            <person name="Pinto D."/>
            <person name="Vollmers J."/>
            <person name="Rivas-Marin E."/>
            <person name="Kohn T."/>
            <person name="Peeters S.H."/>
            <person name="Heuer A."/>
            <person name="Rast P."/>
            <person name="Oberbeckmann S."/>
            <person name="Bunk B."/>
            <person name="Jeske O."/>
            <person name="Meyerdierks A."/>
            <person name="Storesund J.E."/>
            <person name="Kallscheuer N."/>
            <person name="Luecker S."/>
            <person name="Lage O.M."/>
            <person name="Pohl T."/>
            <person name="Merkel B.J."/>
            <person name="Hornburger P."/>
            <person name="Mueller R.-W."/>
            <person name="Bruemmer F."/>
            <person name="Labrenz M."/>
            <person name="Spormann A.M."/>
            <person name="Op den Camp H."/>
            <person name="Overmann J."/>
            <person name="Amann R."/>
            <person name="Jetten M.S.M."/>
            <person name="Mascher T."/>
            <person name="Medema M.H."/>
            <person name="Devos D.P."/>
            <person name="Kaster A.-K."/>
            <person name="Ovreas L."/>
            <person name="Rohde M."/>
            <person name="Galperin M.Y."/>
            <person name="Jogler C."/>
        </authorList>
    </citation>
    <scope>NUCLEOTIDE SEQUENCE [LARGE SCALE GENOMIC DNA]</scope>
    <source>
        <strain evidence="2 3">Pla133</strain>
    </source>
</reference>
<evidence type="ECO:0008006" key="4">
    <source>
        <dbReference type="Google" id="ProtNLM"/>
    </source>
</evidence>
<keyword evidence="1" id="KW-0732">Signal</keyword>
<sequence precursor="true">MLDPLFRSAARSASAATTLTLAAAVLGATAATSSATAAPAAALRAAGNVLVVDDDGGAGVDHTDLQAAIDASGAADTILVKAGTYGAIAIDGKTVSVVADTFPVLISGQSSIQNVGAGQRVVLRGLSFSYGFGTSLTLGANFGPVWLDACSVYSEGTPLFLPAVGMVVGSCDALVLSDCSIASGDAPFGTVGAGVEGLTLNGSTVHLYDTVVSGGTPFEGFPGGAGLLASGCELFASGCTFNGGPGGMGDDTGNPFAPCTDGAAGGVGLRLAGSASDVTLLDTAIAGGAGGAAGGSSCSAGNPGAATSIEVGSPPADLGLTWPARHYDIPSPIRSGQVGLLELTATPGELAWAIFSVDTAPIPFPAFKGSLALAGPLIFAYAGQVPAGGTLAVPVNINLPPGVPYALAYEQGLFFSLEDEFVLGTPRLGWVLASTF</sequence>
<dbReference type="Gene3D" id="2.160.20.10">
    <property type="entry name" value="Single-stranded right-handed beta-helix, Pectin lyase-like"/>
    <property type="match status" value="1"/>
</dbReference>
<keyword evidence="3" id="KW-1185">Reference proteome</keyword>
<dbReference type="AlphaFoldDB" id="A0A518BFD0"/>